<dbReference type="EMBL" id="BSDD01000002">
    <property type="protein sequence ID" value="GLH69580.1"/>
    <property type="molecule type" value="Genomic_DNA"/>
</dbReference>
<proteinExistence type="predicted"/>
<keyword evidence="3" id="KW-0408">Iron</keyword>
<evidence type="ECO:0000313" key="7">
    <source>
        <dbReference type="Proteomes" id="UP001165089"/>
    </source>
</evidence>
<keyword evidence="1" id="KW-0004">4Fe-4S</keyword>
<name>A0ABQ5Q4A2_9BACT</name>
<evidence type="ECO:0000256" key="2">
    <source>
        <dbReference type="ARBA" id="ARBA00022723"/>
    </source>
</evidence>
<evidence type="ECO:0000259" key="5">
    <source>
        <dbReference type="PROSITE" id="PS51379"/>
    </source>
</evidence>
<evidence type="ECO:0000313" key="6">
    <source>
        <dbReference type="EMBL" id="GLH69580.1"/>
    </source>
</evidence>
<evidence type="ECO:0000256" key="4">
    <source>
        <dbReference type="ARBA" id="ARBA00023014"/>
    </source>
</evidence>
<dbReference type="Pfam" id="PF13247">
    <property type="entry name" value="Fer4_11"/>
    <property type="match status" value="1"/>
</dbReference>
<keyword evidence="4" id="KW-0411">Iron-sulfur</keyword>
<dbReference type="Pfam" id="PF12797">
    <property type="entry name" value="Fer4_2"/>
    <property type="match status" value="1"/>
</dbReference>
<reference evidence="6 7" key="1">
    <citation type="journal article" date="2023" name="Antonie Van Leeuwenhoek">
        <title>Mesoterricola silvestris gen. nov., sp. nov., Mesoterricola sediminis sp. nov., Geothrix oryzae sp. nov., Geothrix edaphica sp. nov., Geothrix rubra sp. nov., and Geothrix limicola sp. nov., six novel members of Acidobacteriota isolated from soils.</title>
        <authorList>
            <person name="Itoh H."/>
            <person name="Sugisawa Y."/>
            <person name="Mise K."/>
            <person name="Xu Z."/>
            <person name="Kuniyasu M."/>
            <person name="Ushijima N."/>
            <person name="Kawano K."/>
            <person name="Kobayashi E."/>
            <person name="Shiratori Y."/>
            <person name="Masuda Y."/>
            <person name="Senoo K."/>
        </authorList>
    </citation>
    <scope>NUCLEOTIDE SEQUENCE [LARGE SCALE GENOMIC DNA]</scope>
    <source>
        <strain evidence="6 7">Red803</strain>
    </source>
</reference>
<dbReference type="InterPro" id="IPR050954">
    <property type="entry name" value="ET_IronSulfur_Cluster-Binding"/>
</dbReference>
<accession>A0ABQ5Q4A2</accession>
<keyword evidence="2" id="KW-0479">Metal-binding</keyword>
<dbReference type="Gene3D" id="3.30.70.20">
    <property type="match status" value="2"/>
</dbReference>
<evidence type="ECO:0000256" key="1">
    <source>
        <dbReference type="ARBA" id="ARBA00022485"/>
    </source>
</evidence>
<evidence type="ECO:0000256" key="3">
    <source>
        <dbReference type="ARBA" id="ARBA00023004"/>
    </source>
</evidence>
<dbReference type="RefSeq" id="WP_285723596.1">
    <property type="nucleotide sequence ID" value="NZ_BSDD01000002.1"/>
</dbReference>
<gene>
    <name evidence="6" type="ORF">GETHPA_11130</name>
</gene>
<dbReference type="PANTHER" id="PTHR43177:SF3">
    <property type="entry name" value="PROTEIN NRFC HOMOLOG"/>
    <property type="match status" value="1"/>
</dbReference>
<dbReference type="PANTHER" id="PTHR43177">
    <property type="entry name" value="PROTEIN NRFC"/>
    <property type="match status" value="1"/>
</dbReference>
<dbReference type="InterPro" id="IPR017900">
    <property type="entry name" value="4Fe4S_Fe_S_CS"/>
</dbReference>
<feature type="domain" description="4Fe-4S ferredoxin-type" evidence="5">
    <location>
        <begin position="29"/>
        <end position="59"/>
    </location>
</feature>
<dbReference type="PROSITE" id="PS00198">
    <property type="entry name" value="4FE4S_FER_1"/>
    <property type="match status" value="1"/>
</dbReference>
<dbReference type="InterPro" id="IPR017896">
    <property type="entry name" value="4Fe4S_Fe-S-bd"/>
</dbReference>
<feature type="domain" description="4Fe-4S ferredoxin-type" evidence="5">
    <location>
        <begin position="69"/>
        <end position="100"/>
    </location>
</feature>
<comment type="caution">
    <text evidence="6">The sequence shown here is derived from an EMBL/GenBank/DDBJ whole genome shotgun (WGS) entry which is preliminary data.</text>
</comment>
<keyword evidence="7" id="KW-1185">Reference proteome</keyword>
<feature type="domain" description="4Fe-4S ferredoxin-type" evidence="5">
    <location>
        <begin position="101"/>
        <end position="131"/>
    </location>
</feature>
<organism evidence="6 7">
    <name type="scientific">Geothrix rubra</name>
    <dbReference type="NCBI Taxonomy" id="2927977"/>
    <lineage>
        <taxon>Bacteria</taxon>
        <taxon>Pseudomonadati</taxon>
        <taxon>Acidobacteriota</taxon>
        <taxon>Holophagae</taxon>
        <taxon>Holophagales</taxon>
        <taxon>Holophagaceae</taxon>
        <taxon>Geothrix</taxon>
    </lineage>
</organism>
<dbReference type="SUPFAM" id="SSF54862">
    <property type="entry name" value="4Fe-4S ferredoxins"/>
    <property type="match status" value="1"/>
</dbReference>
<dbReference type="PROSITE" id="PS51379">
    <property type="entry name" value="4FE4S_FER_2"/>
    <property type="match status" value="3"/>
</dbReference>
<protein>
    <recommendedName>
        <fullName evidence="5">4Fe-4S ferredoxin-type domain-containing protein</fullName>
    </recommendedName>
</protein>
<dbReference type="Proteomes" id="UP001165089">
    <property type="component" value="Unassembled WGS sequence"/>
</dbReference>
<sequence length="216" mass="23475">MAPESYGIHPEPILAAPGTELPLTNFDEWGFFIDPNRCIGCRSCVAACAECGTHKGRPMIHLDEMDRLHSPQTAPTVCMHCEDPICAQVCPADAIKRSEDGVVHASQKPRCIGCQNCELSCPFGVPIVFSGLEQMLKCDLCYDRTSEGLKPMCATVCPSQALLYAPKAEISRMRTAQPVREFLVGSLVVKTKNALMVPDPEAPLFLDAALLIEGDL</sequence>